<keyword evidence="2 7" id="KW-0820">tRNA-binding</keyword>
<feature type="binding site" evidence="7">
    <location>
        <position position="65"/>
    </location>
    <ligand>
        <name>tRNA</name>
        <dbReference type="ChEBI" id="CHEBI:17843"/>
    </ligand>
</feature>
<evidence type="ECO:0000256" key="7">
    <source>
        <dbReference type="HAMAP-Rule" id="MF_00083"/>
    </source>
</evidence>
<feature type="site" description="Discriminates between blocked and unblocked aminoacyl-tRNA" evidence="7">
    <location>
        <position position="10"/>
    </location>
</feature>
<dbReference type="EC" id="3.1.1.29" evidence="1 7"/>
<gene>
    <name evidence="7" type="primary">pth</name>
    <name evidence="10" type="ORF">UBAL3_92050170</name>
</gene>
<dbReference type="PROSITE" id="PS01195">
    <property type="entry name" value="PEPT_TRNA_HYDROL_1"/>
    <property type="match status" value="1"/>
</dbReference>
<evidence type="ECO:0000256" key="2">
    <source>
        <dbReference type="ARBA" id="ARBA00022555"/>
    </source>
</evidence>
<feature type="site" description="Stabilizes the basic form of H active site to accept a proton" evidence="7">
    <location>
        <position position="92"/>
    </location>
</feature>
<comment type="function">
    <text evidence="7">Hydrolyzes ribosome-free peptidyl-tRNAs (with 1 or more amino acids incorporated), which drop off the ribosome during protein synthesis, or as a result of ribosome stalling.</text>
</comment>
<dbReference type="EMBL" id="GG693873">
    <property type="protein sequence ID" value="EES52798.1"/>
    <property type="molecule type" value="Genomic_DNA"/>
</dbReference>
<evidence type="ECO:0000256" key="9">
    <source>
        <dbReference type="RuleBase" id="RU004320"/>
    </source>
</evidence>
<comment type="function">
    <text evidence="7">Catalyzes the release of premature peptidyl moieties from peptidyl-tRNA molecules trapped in stalled 50S ribosomal subunits, and thus maintains levels of free tRNAs and 50S ribosomes.</text>
</comment>
<dbReference type="SUPFAM" id="SSF53178">
    <property type="entry name" value="Peptidyl-tRNA hydrolase-like"/>
    <property type="match status" value="1"/>
</dbReference>
<name>C6HX88_9BACT</name>
<dbReference type="PANTHER" id="PTHR17224:SF1">
    <property type="entry name" value="PEPTIDYL-TRNA HYDROLASE"/>
    <property type="match status" value="1"/>
</dbReference>
<dbReference type="Pfam" id="PF01195">
    <property type="entry name" value="Pept_tRNA_hydro"/>
    <property type="match status" value="1"/>
</dbReference>
<feature type="binding site" evidence="7">
    <location>
        <position position="15"/>
    </location>
    <ligand>
        <name>tRNA</name>
        <dbReference type="ChEBI" id="CHEBI:17843"/>
    </ligand>
</feature>
<dbReference type="CDD" id="cd00462">
    <property type="entry name" value="PTH"/>
    <property type="match status" value="1"/>
</dbReference>
<organism evidence="10 11">
    <name type="scientific">Leptospirillum ferrodiazotrophum</name>
    <dbReference type="NCBI Taxonomy" id="412449"/>
    <lineage>
        <taxon>Bacteria</taxon>
        <taxon>Pseudomonadati</taxon>
        <taxon>Nitrospirota</taxon>
        <taxon>Nitrospiria</taxon>
        <taxon>Nitrospirales</taxon>
        <taxon>Nitrospiraceae</taxon>
        <taxon>Leptospirillum</taxon>
    </lineage>
</organism>
<keyword evidence="3 7" id="KW-0378">Hydrolase</keyword>
<dbReference type="HAMAP" id="MF_00083">
    <property type="entry name" value="Pept_tRNA_hydro_bact"/>
    <property type="match status" value="1"/>
</dbReference>
<protein>
    <recommendedName>
        <fullName evidence="6 7">Peptidyl-tRNA hydrolase</fullName>
        <shortName evidence="7">Pth</shortName>
        <ecNumber evidence="1 7">3.1.1.29</ecNumber>
    </recommendedName>
</protein>
<comment type="catalytic activity">
    <reaction evidence="7 8">
        <text>an N-acyl-L-alpha-aminoacyl-tRNA + H2O = an N-acyl-L-amino acid + a tRNA + H(+)</text>
        <dbReference type="Rhea" id="RHEA:54448"/>
        <dbReference type="Rhea" id="RHEA-COMP:10123"/>
        <dbReference type="Rhea" id="RHEA-COMP:13883"/>
        <dbReference type="ChEBI" id="CHEBI:15377"/>
        <dbReference type="ChEBI" id="CHEBI:15378"/>
        <dbReference type="ChEBI" id="CHEBI:59874"/>
        <dbReference type="ChEBI" id="CHEBI:78442"/>
        <dbReference type="ChEBI" id="CHEBI:138191"/>
        <dbReference type="EC" id="3.1.1.29"/>
    </reaction>
</comment>
<evidence type="ECO:0000256" key="6">
    <source>
        <dbReference type="ARBA" id="ARBA00050038"/>
    </source>
</evidence>
<dbReference type="GO" id="GO:0004045">
    <property type="term" value="F:peptidyl-tRNA hydrolase activity"/>
    <property type="evidence" value="ECO:0007669"/>
    <property type="project" value="UniProtKB-UniRule"/>
</dbReference>
<accession>C6HX88</accession>
<dbReference type="InterPro" id="IPR018171">
    <property type="entry name" value="Pept_tRNA_hydro_CS"/>
</dbReference>
<evidence type="ECO:0000256" key="3">
    <source>
        <dbReference type="ARBA" id="ARBA00022801"/>
    </source>
</evidence>
<feature type="active site" description="Proton acceptor" evidence="7">
    <location>
        <position position="20"/>
    </location>
</feature>
<keyword evidence="7" id="KW-0963">Cytoplasm</keyword>
<dbReference type="InterPro" id="IPR036416">
    <property type="entry name" value="Pept_tRNA_hydro_sf"/>
</dbReference>
<evidence type="ECO:0000256" key="4">
    <source>
        <dbReference type="ARBA" id="ARBA00022884"/>
    </source>
</evidence>
<evidence type="ECO:0000313" key="10">
    <source>
        <dbReference type="EMBL" id="EES52798.1"/>
    </source>
</evidence>
<dbReference type="GO" id="GO:0005737">
    <property type="term" value="C:cytoplasm"/>
    <property type="evidence" value="ECO:0007669"/>
    <property type="project" value="UniProtKB-SubCell"/>
</dbReference>
<reference evidence="10 11" key="1">
    <citation type="journal article" date="2009" name="Appl. Environ. Microbiol.">
        <title>Community genomic and proteomic analyses of chemoautotrophic iron-oxidizing "Leptospirillum rubarum" (Group II) and "Leptospirillum ferrodiazotrophum" (Group III) bacteria in acid mine drainage biofilms.</title>
        <authorList>
            <person name="Goltsman D.S."/>
            <person name="Denef V.J."/>
            <person name="Singer S.W."/>
            <person name="VerBerkmoes N.C."/>
            <person name="Lefsrud M."/>
            <person name="Mueller R.S."/>
            <person name="Dick G.J."/>
            <person name="Sun C.L."/>
            <person name="Wheeler K.E."/>
            <person name="Zemla A."/>
            <person name="Baker B.J."/>
            <person name="Hauser L."/>
            <person name="Land M."/>
            <person name="Shah M.B."/>
            <person name="Thelen M.P."/>
            <person name="Hettich R.L."/>
            <person name="Banfield J.F."/>
        </authorList>
    </citation>
    <scope>NUCLEOTIDE SEQUENCE [LARGE SCALE GENOMIC DNA]</scope>
</reference>
<comment type="caution">
    <text evidence="7">Lacks conserved residue(s) required for the propagation of feature annotation.</text>
</comment>
<keyword evidence="11" id="KW-1185">Reference proteome</keyword>
<dbReference type="PANTHER" id="PTHR17224">
    <property type="entry name" value="PEPTIDYL-TRNA HYDROLASE"/>
    <property type="match status" value="1"/>
</dbReference>
<dbReference type="GO" id="GO:0000049">
    <property type="term" value="F:tRNA binding"/>
    <property type="evidence" value="ECO:0007669"/>
    <property type="project" value="UniProtKB-UniRule"/>
</dbReference>
<comment type="subunit">
    <text evidence="7">Monomer.</text>
</comment>
<proteinExistence type="inferred from homology"/>
<dbReference type="InterPro" id="IPR001328">
    <property type="entry name" value="Pept_tRNA_hydro"/>
</dbReference>
<dbReference type="GO" id="GO:0006515">
    <property type="term" value="P:protein quality control for misfolded or incompletely synthesized proteins"/>
    <property type="evidence" value="ECO:0007669"/>
    <property type="project" value="UniProtKB-UniRule"/>
</dbReference>
<sequence length="185" mass="20403">MSLAVIGLGNPGNDYEGTRHNAGKILLDHVSSLSGIPLEKKQGEIRFGEGVWRGERVYLVFPETFMNLSGRVVPWLRLHGVESPSDWLILSDDLDTPFGMVRFREKGGSGGQRGIRSILQAAGSEAIARVKFGIGRPIQIGADISQYVLSPFTREERLRIPELLQNGGVLVERWVEAHSLKKSKG</sequence>
<keyword evidence="4 7" id="KW-0694">RNA-binding</keyword>
<evidence type="ECO:0000256" key="5">
    <source>
        <dbReference type="ARBA" id="ARBA00038063"/>
    </source>
</evidence>
<feature type="binding site" evidence="7">
    <location>
        <position position="67"/>
    </location>
    <ligand>
        <name>tRNA</name>
        <dbReference type="ChEBI" id="CHEBI:17843"/>
    </ligand>
</feature>
<evidence type="ECO:0000313" key="11">
    <source>
        <dbReference type="Proteomes" id="UP000009374"/>
    </source>
</evidence>
<comment type="subcellular location">
    <subcellularLocation>
        <location evidence="7">Cytoplasm</location>
    </subcellularLocation>
</comment>
<dbReference type="AlphaFoldDB" id="C6HX88"/>
<evidence type="ECO:0000256" key="1">
    <source>
        <dbReference type="ARBA" id="ARBA00013260"/>
    </source>
</evidence>
<dbReference type="GO" id="GO:0072344">
    <property type="term" value="P:rescue of stalled ribosome"/>
    <property type="evidence" value="ECO:0007669"/>
    <property type="project" value="UniProtKB-UniRule"/>
</dbReference>
<comment type="similarity">
    <text evidence="5 7 9">Belongs to the PTH family.</text>
</comment>
<dbReference type="NCBIfam" id="TIGR00447">
    <property type="entry name" value="pth"/>
    <property type="match status" value="1"/>
</dbReference>
<evidence type="ECO:0000256" key="8">
    <source>
        <dbReference type="RuleBase" id="RU000673"/>
    </source>
</evidence>
<dbReference type="Gene3D" id="3.40.50.1470">
    <property type="entry name" value="Peptidyl-tRNA hydrolase"/>
    <property type="match status" value="1"/>
</dbReference>
<dbReference type="Proteomes" id="UP000009374">
    <property type="component" value="Unassembled WGS sequence"/>
</dbReference>